<dbReference type="Proteomes" id="UP000218785">
    <property type="component" value="Chromosome"/>
</dbReference>
<dbReference type="Gene3D" id="3.40.50.300">
    <property type="entry name" value="P-loop containing nucleotide triphosphate hydrolases"/>
    <property type="match status" value="1"/>
</dbReference>
<evidence type="ECO:0000313" key="2">
    <source>
        <dbReference type="Proteomes" id="UP000218785"/>
    </source>
</evidence>
<reference evidence="1 2" key="1">
    <citation type="submission" date="2017-06" db="EMBL/GenBank/DDBJ databases">
        <title>Genome sequencing of cyanobaciteial culture collection at National Institute for Environmental Studies (NIES).</title>
        <authorList>
            <person name="Hirose Y."/>
            <person name="Shimura Y."/>
            <person name="Fujisawa T."/>
            <person name="Nakamura Y."/>
            <person name="Kawachi M."/>
        </authorList>
    </citation>
    <scope>NUCLEOTIDE SEQUENCE [LARGE SCALE GENOMIC DNA]</scope>
    <source>
        <strain evidence="1 2">NIES-37</strain>
    </source>
</reference>
<dbReference type="SUPFAM" id="SSF52540">
    <property type="entry name" value="P-loop containing nucleoside triphosphate hydrolases"/>
    <property type="match status" value="1"/>
</dbReference>
<evidence type="ECO:0000313" key="1">
    <source>
        <dbReference type="EMBL" id="BAY99780.1"/>
    </source>
</evidence>
<accession>A0A1Z4N266</accession>
<proteinExistence type="predicted"/>
<gene>
    <name evidence="1" type="ORF">NIES37_37630</name>
</gene>
<dbReference type="InterPro" id="IPR027417">
    <property type="entry name" value="P-loop_NTPase"/>
</dbReference>
<dbReference type="EMBL" id="AP018248">
    <property type="protein sequence ID" value="BAY99780.1"/>
    <property type="molecule type" value="Genomic_DNA"/>
</dbReference>
<sequence>MELKQNRIKRKRGVVLTPKGLKQLQEAIISSEIVENQGDRFTLEKLSQRTNISPKTISRLWSLSKGVDQKTLKLCFNAFDLELQDEYYSFVQDEEENQAEISELLLESSQIKEQYYWPYPDRPVPLDSPLYIERPPIEEQVYREVTQSGCVIRIRSPRQMGKTSLVMRLCAFAQKQGYHTLNINCEQLDERCLTDLNRLLRCLCLQIATQLGADTNLDDKWDDEIGCKLSCSLYIQNFLLKQSENPIVLVLSEVDRFFEYPQLGREFFALLRSWCDEARQNNHWRKLRLVVVYSTEQYISLDINHSPFNIGLPIRLREFTVQQVEELVRRYGIELTSKELKQLMSLVGGHPGLLQLALFNLVSGSMTLKELIAEAIANGGIYRYHLWQHWVNLQANPGLIQMYAELVTAKQGMILDPVCAYKLESLGLIDFEGDRIVPRCELYRNYFAKQLATTA</sequence>
<dbReference type="Pfam" id="PF14516">
    <property type="entry name" value="AAA_35"/>
    <property type="match status" value="1"/>
</dbReference>
<name>A0A1Z4N266_9CYAN</name>
<keyword evidence="2" id="KW-1185">Reference proteome</keyword>
<evidence type="ECO:0008006" key="3">
    <source>
        <dbReference type="Google" id="ProtNLM"/>
    </source>
</evidence>
<protein>
    <recommendedName>
        <fullName evidence="3">Serine/threonine protein kinase</fullName>
    </recommendedName>
</protein>
<dbReference type="AlphaFoldDB" id="A0A1Z4N266"/>
<organism evidence="1 2">
    <name type="scientific">Tolypothrix tenuis PCC 7101</name>
    <dbReference type="NCBI Taxonomy" id="231146"/>
    <lineage>
        <taxon>Bacteria</taxon>
        <taxon>Bacillati</taxon>
        <taxon>Cyanobacteriota</taxon>
        <taxon>Cyanophyceae</taxon>
        <taxon>Nostocales</taxon>
        <taxon>Tolypothrichaceae</taxon>
        <taxon>Tolypothrix</taxon>
    </lineage>
</organism>
<dbReference type="KEGG" id="ttq:NIES37_37630"/>